<dbReference type="Proteomes" id="UP000534496">
    <property type="component" value="Unassembled WGS sequence"/>
</dbReference>
<dbReference type="SUPFAM" id="SSF49401">
    <property type="entry name" value="Bacterial adhesins"/>
    <property type="match status" value="1"/>
</dbReference>
<dbReference type="Proteomes" id="UP000514754">
    <property type="component" value="Chromosome"/>
</dbReference>
<dbReference type="AlphaFoldDB" id="A0A0L6XZR6"/>
<dbReference type="Proteomes" id="UP000524010">
    <property type="component" value="Unassembled WGS sequence"/>
</dbReference>
<gene>
    <name evidence="3" type="ORF">BTB68_000270</name>
    <name evidence="4" type="ORF">F9461_04975</name>
    <name evidence="2" type="ORF">FGAF848_50730</name>
    <name evidence="5" type="ORF">HVW43_11910</name>
</gene>
<name>A0A0L6XZR6_ECOLX</name>
<dbReference type="EMBL" id="CP057906">
    <property type="protein sequence ID" value="QMO40965.1"/>
    <property type="molecule type" value="Genomic_DNA"/>
</dbReference>
<evidence type="ECO:0000313" key="7">
    <source>
        <dbReference type="Proteomes" id="UP000524010"/>
    </source>
</evidence>
<dbReference type="EMBL" id="AASVQO010000003">
    <property type="protein sequence ID" value="EFH3672577.1"/>
    <property type="molecule type" value="Genomic_DNA"/>
</dbReference>
<dbReference type="GO" id="GO:0009289">
    <property type="term" value="C:pilus"/>
    <property type="evidence" value="ECO:0007669"/>
    <property type="project" value="InterPro"/>
</dbReference>
<protein>
    <submittedName>
        <fullName evidence="4">Fimbrial protein</fullName>
    </submittedName>
</protein>
<dbReference type="RefSeq" id="WP_000695743.1">
    <property type="nucleotide sequence ID" value="NZ_AP027599.1"/>
</dbReference>
<feature type="signal peptide" evidence="1">
    <location>
        <begin position="1"/>
        <end position="26"/>
    </location>
</feature>
<reference evidence="2" key="4">
    <citation type="submission" date="2023-10" db="EMBL/GenBank/DDBJ databases">
        <authorList>
            <person name="Leclercq S."/>
        </authorList>
    </citation>
    <scope>NUCLEOTIDE SEQUENCE</scope>
    <source>
        <strain evidence="2">F848</strain>
    </source>
</reference>
<keyword evidence="1" id="KW-0732">Signal</keyword>
<evidence type="ECO:0000313" key="6">
    <source>
        <dbReference type="Proteomes" id="UP000514754"/>
    </source>
</evidence>
<evidence type="ECO:0000256" key="1">
    <source>
        <dbReference type="SAM" id="SignalP"/>
    </source>
</evidence>
<proteinExistence type="predicted"/>
<dbReference type="InterPro" id="IPR008966">
    <property type="entry name" value="Adhesion_dom_sf"/>
</dbReference>
<sequence length="204" mass="21472">MKIKVIATLIATVAVGASVSNNLTYASTTSASLTVNSNLTMGTCSAKILDTSDTEINIVAFNNVYISELVAKSKVQPFKIRFSDCAGLPGKSAQLVLAPRGGVGCAGGWSNTAAFSNKLSSTTEGGSSRAAVEVWTTTSPEGNGSEQFNCYQRNVINVDLSNASTTQPYDFDLSARMIIADGWTVNDVLPGNFLSPTTFTITYQ</sequence>
<reference evidence="3 7" key="2">
    <citation type="submission" date="2020-02" db="EMBL/GenBank/DDBJ databases">
        <authorList>
            <consortium name="PulseNet: The National Subtyping Network for Foodborne Disease Surveillance"/>
            <person name="Tarr C.L."/>
            <person name="Trees E."/>
            <person name="Katz L.S."/>
            <person name="Carleton-Romer H.A."/>
            <person name="Stroika S."/>
            <person name="Kucerova Z."/>
            <person name="Roache K.F."/>
            <person name="Sabol A.L."/>
            <person name="Besser J."/>
            <person name="Gerner-Smidt P."/>
        </authorList>
    </citation>
    <scope>NUCLEOTIDE SEQUENCE [LARGE SCALE GENOMIC DNA]</scope>
    <source>
        <strain evidence="3 7">PNUSAE005278</strain>
    </source>
</reference>
<evidence type="ECO:0000313" key="8">
    <source>
        <dbReference type="Proteomes" id="UP000534496"/>
    </source>
</evidence>
<dbReference type="Proteomes" id="UP001190091">
    <property type="component" value="Unassembled WGS sequence"/>
</dbReference>
<evidence type="ECO:0000313" key="4">
    <source>
        <dbReference type="EMBL" id="EFH3672577.1"/>
    </source>
</evidence>
<dbReference type="Gene3D" id="2.60.40.1090">
    <property type="entry name" value="Fimbrial-type adhesion domain"/>
    <property type="match status" value="1"/>
</dbReference>
<feature type="chain" id="PRO_5015042236" evidence="1">
    <location>
        <begin position="27"/>
        <end position="204"/>
    </location>
</feature>
<evidence type="ECO:0000313" key="5">
    <source>
        <dbReference type="EMBL" id="QMO40965.1"/>
    </source>
</evidence>
<dbReference type="InterPro" id="IPR036937">
    <property type="entry name" value="Adhesion_dom_fimbrial_sf"/>
</dbReference>
<dbReference type="GO" id="GO:0007155">
    <property type="term" value="P:cell adhesion"/>
    <property type="evidence" value="ECO:0007669"/>
    <property type="project" value="InterPro"/>
</dbReference>
<reference evidence="5 6" key="3">
    <citation type="submission" date="2020-06" db="EMBL/GenBank/DDBJ databases">
        <title>REHAB project genomes.</title>
        <authorList>
            <person name="Shaw L.P."/>
        </authorList>
    </citation>
    <scope>NUCLEOTIDE SEQUENCE [LARGE SCALE GENOMIC DNA]</scope>
    <source>
        <strain evidence="5 6">RHB10-C12</strain>
    </source>
</reference>
<organism evidence="4 8">
    <name type="scientific">Escherichia coli</name>
    <dbReference type="NCBI Taxonomy" id="562"/>
    <lineage>
        <taxon>Bacteria</taxon>
        <taxon>Pseudomonadati</taxon>
        <taxon>Pseudomonadota</taxon>
        <taxon>Gammaproteobacteria</taxon>
        <taxon>Enterobacterales</taxon>
        <taxon>Enterobacteriaceae</taxon>
        <taxon>Escherichia</taxon>
    </lineage>
</organism>
<dbReference type="EMBL" id="CAUZHL010000008">
    <property type="protein sequence ID" value="CAK1217376.1"/>
    <property type="molecule type" value="Genomic_DNA"/>
</dbReference>
<evidence type="ECO:0000313" key="2">
    <source>
        <dbReference type="EMBL" id="CAK1217376.1"/>
    </source>
</evidence>
<reference evidence="4 8" key="1">
    <citation type="submission" date="2019-12" db="EMBL/GenBank/DDBJ databases">
        <authorList>
            <consortium name="NARMS: The National Antimicrobial Resistance Monitoring System"/>
        </authorList>
    </citation>
    <scope>NUCLEOTIDE SEQUENCE [LARGE SCALE GENOMIC DNA]</scope>
    <source>
        <strain evidence="4 8">CVM N19EC0189</strain>
    </source>
</reference>
<accession>A0A0L6XZR6</accession>
<dbReference type="EMBL" id="AASRHK010000002">
    <property type="protein sequence ID" value="EFF8952388.1"/>
    <property type="molecule type" value="Genomic_DNA"/>
</dbReference>
<evidence type="ECO:0000313" key="3">
    <source>
        <dbReference type="EMBL" id="EFF8952388.1"/>
    </source>
</evidence>